<sequence>MTYNNENGTIRPRTFSNLELGCLYCPHLTPAMASRRLKEWIIYNPTLVEMLKESGWNPRNRIYTPHQVACIFKVLGEP</sequence>
<accession>A0ABT0C2D7</accession>
<dbReference type="InterPro" id="IPR025342">
    <property type="entry name" value="DUF4248"/>
</dbReference>
<keyword evidence="2" id="KW-1185">Reference proteome</keyword>
<name>A0ABT0C2D7_9BACT</name>
<protein>
    <submittedName>
        <fullName evidence="1">DUF4248 domain-containing protein</fullName>
    </submittedName>
</protein>
<evidence type="ECO:0000313" key="2">
    <source>
        <dbReference type="Proteomes" id="UP001165444"/>
    </source>
</evidence>
<dbReference type="Pfam" id="PF14053">
    <property type="entry name" value="DUF4248"/>
    <property type="match status" value="1"/>
</dbReference>
<organism evidence="1 2">
    <name type="scientific">Parabacteroides faecalis</name>
    <dbReference type="NCBI Taxonomy" id="2924040"/>
    <lineage>
        <taxon>Bacteria</taxon>
        <taxon>Pseudomonadati</taxon>
        <taxon>Bacteroidota</taxon>
        <taxon>Bacteroidia</taxon>
        <taxon>Bacteroidales</taxon>
        <taxon>Tannerellaceae</taxon>
        <taxon>Parabacteroides</taxon>
    </lineage>
</organism>
<evidence type="ECO:0000313" key="1">
    <source>
        <dbReference type="EMBL" id="MCJ2381172.1"/>
    </source>
</evidence>
<gene>
    <name evidence="1" type="ORF">MUN53_11190</name>
</gene>
<comment type="caution">
    <text evidence="1">The sequence shown here is derived from an EMBL/GenBank/DDBJ whole genome shotgun (WGS) entry which is preliminary data.</text>
</comment>
<dbReference type="Proteomes" id="UP001165444">
    <property type="component" value="Unassembled WGS sequence"/>
</dbReference>
<dbReference type="EMBL" id="JAKZMM010000027">
    <property type="protein sequence ID" value="MCJ2381172.1"/>
    <property type="molecule type" value="Genomic_DNA"/>
</dbReference>
<dbReference type="RefSeq" id="WP_243325491.1">
    <property type="nucleotide sequence ID" value="NZ_JAKZMM010000027.1"/>
</dbReference>
<proteinExistence type="predicted"/>
<reference evidence="1 2" key="1">
    <citation type="submission" date="2022-03" db="EMBL/GenBank/DDBJ databases">
        <title>Parabacteroides sp. nov. isolated from swine feces.</title>
        <authorList>
            <person name="Bak J.E."/>
        </authorList>
    </citation>
    <scope>NUCLEOTIDE SEQUENCE [LARGE SCALE GENOMIC DNA]</scope>
    <source>
        <strain evidence="1 2">AGMB00274</strain>
    </source>
</reference>